<feature type="domain" description="HTH araC/xylS-type" evidence="4">
    <location>
        <begin position="212"/>
        <end position="316"/>
    </location>
</feature>
<evidence type="ECO:0000313" key="5">
    <source>
        <dbReference type="EMBL" id="SFL37388.1"/>
    </source>
</evidence>
<dbReference type="SMART" id="SM00342">
    <property type="entry name" value="HTH_ARAC"/>
    <property type="match status" value="1"/>
</dbReference>
<dbReference type="InterPro" id="IPR050204">
    <property type="entry name" value="AraC_XylS_family_regulators"/>
</dbReference>
<keyword evidence="2" id="KW-0238">DNA-binding</keyword>
<organism evidence="5 6">
    <name type="scientific">Methylobacterium pseudosasicola</name>
    <dbReference type="NCBI Taxonomy" id="582667"/>
    <lineage>
        <taxon>Bacteria</taxon>
        <taxon>Pseudomonadati</taxon>
        <taxon>Pseudomonadota</taxon>
        <taxon>Alphaproteobacteria</taxon>
        <taxon>Hyphomicrobiales</taxon>
        <taxon>Methylobacteriaceae</taxon>
        <taxon>Methylobacterium</taxon>
    </lineage>
</organism>
<evidence type="ECO:0000259" key="4">
    <source>
        <dbReference type="PROSITE" id="PS01124"/>
    </source>
</evidence>
<dbReference type="GO" id="GO:0003700">
    <property type="term" value="F:DNA-binding transcription factor activity"/>
    <property type="evidence" value="ECO:0007669"/>
    <property type="project" value="InterPro"/>
</dbReference>
<dbReference type="Proteomes" id="UP000199048">
    <property type="component" value="Unassembled WGS sequence"/>
</dbReference>
<proteinExistence type="predicted"/>
<dbReference type="PANTHER" id="PTHR46796">
    <property type="entry name" value="HTH-TYPE TRANSCRIPTIONAL ACTIVATOR RHAS-RELATED"/>
    <property type="match status" value="1"/>
</dbReference>
<sequence>MSRPALVPSSIQTTRHIEPKRAFEFWRATALAPFGDVGRVHARDAFRAKRLVVAGAGWGLTHTVSSPVGLTIGARQVDRSGPETVVIGLGLDGIGYQQQGERGGRLGAGDISFLSRQHPLVAGTQSDYAELRLALPRATFEAWIGTVDAFAGRCIADRPEHAAFKAAFHAFAAAAAWMTEEEAWGALEGVLHLLGTLVRDPAERPGAAISCETVASLARAHIVRRLHDPQLGPAEIHAALGVSRAQLYRAFAGTDGVAATIRDARLDLAHRRLAAPRTDGMKIATIAYACGFTDVPTFNRAFRQRFGLSPRALRAGAGDPAGAPI</sequence>
<dbReference type="PROSITE" id="PS01124">
    <property type="entry name" value="HTH_ARAC_FAMILY_2"/>
    <property type="match status" value="1"/>
</dbReference>
<dbReference type="Pfam" id="PF12833">
    <property type="entry name" value="HTH_18"/>
    <property type="match status" value="1"/>
</dbReference>
<dbReference type="SUPFAM" id="SSF46689">
    <property type="entry name" value="Homeodomain-like"/>
    <property type="match status" value="1"/>
</dbReference>
<evidence type="ECO:0000313" key="6">
    <source>
        <dbReference type="Proteomes" id="UP000199048"/>
    </source>
</evidence>
<name>A0A1I4H526_9HYPH</name>
<keyword evidence="1" id="KW-0805">Transcription regulation</keyword>
<dbReference type="EMBL" id="FOTK01000004">
    <property type="protein sequence ID" value="SFL37388.1"/>
    <property type="molecule type" value="Genomic_DNA"/>
</dbReference>
<dbReference type="PANTHER" id="PTHR46796:SF6">
    <property type="entry name" value="ARAC SUBFAMILY"/>
    <property type="match status" value="1"/>
</dbReference>
<evidence type="ECO:0000256" key="1">
    <source>
        <dbReference type="ARBA" id="ARBA00023015"/>
    </source>
</evidence>
<dbReference type="GO" id="GO:0043565">
    <property type="term" value="F:sequence-specific DNA binding"/>
    <property type="evidence" value="ECO:0007669"/>
    <property type="project" value="InterPro"/>
</dbReference>
<accession>A0A1I4H526</accession>
<keyword evidence="3" id="KW-0804">Transcription</keyword>
<evidence type="ECO:0000256" key="3">
    <source>
        <dbReference type="ARBA" id="ARBA00023163"/>
    </source>
</evidence>
<evidence type="ECO:0000256" key="2">
    <source>
        <dbReference type="ARBA" id="ARBA00023125"/>
    </source>
</evidence>
<dbReference type="STRING" id="582667.SAMN05192568_100441"/>
<dbReference type="Gene3D" id="1.10.10.60">
    <property type="entry name" value="Homeodomain-like"/>
    <property type="match status" value="1"/>
</dbReference>
<dbReference type="InterPro" id="IPR018060">
    <property type="entry name" value="HTH_AraC"/>
</dbReference>
<dbReference type="PROSITE" id="PS00041">
    <property type="entry name" value="HTH_ARAC_FAMILY_1"/>
    <property type="match status" value="1"/>
</dbReference>
<reference evidence="6" key="1">
    <citation type="submission" date="2016-10" db="EMBL/GenBank/DDBJ databases">
        <authorList>
            <person name="Varghese N."/>
            <person name="Submissions S."/>
        </authorList>
    </citation>
    <scope>NUCLEOTIDE SEQUENCE [LARGE SCALE GENOMIC DNA]</scope>
    <source>
        <strain evidence="6">BL36</strain>
    </source>
</reference>
<protein>
    <submittedName>
        <fullName evidence="5">Transcriptional regulator, AraC family</fullName>
    </submittedName>
</protein>
<keyword evidence="6" id="KW-1185">Reference proteome</keyword>
<dbReference type="RefSeq" id="WP_092037950.1">
    <property type="nucleotide sequence ID" value="NZ_FOTK01000004.1"/>
</dbReference>
<dbReference type="InterPro" id="IPR020449">
    <property type="entry name" value="Tscrpt_reg_AraC-type_HTH"/>
</dbReference>
<dbReference type="InterPro" id="IPR018062">
    <property type="entry name" value="HTH_AraC-typ_CS"/>
</dbReference>
<dbReference type="OrthoDB" id="7904253at2"/>
<dbReference type="InterPro" id="IPR009057">
    <property type="entry name" value="Homeodomain-like_sf"/>
</dbReference>
<dbReference type="PRINTS" id="PR00032">
    <property type="entry name" value="HTHARAC"/>
</dbReference>
<dbReference type="AlphaFoldDB" id="A0A1I4H526"/>
<gene>
    <name evidence="5" type="ORF">SAMN05192568_100441</name>
</gene>